<evidence type="ECO:0000256" key="1">
    <source>
        <dbReference type="SAM" id="SignalP"/>
    </source>
</evidence>
<dbReference type="Gene3D" id="2.160.20.10">
    <property type="entry name" value="Single-stranded right-handed beta-helix, Pectin lyase-like"/>
    <property type="match status" value="2"/>
</dbReference>
<dbReference type="Proteomes" id="UP000326687">
    <property type="component" value="Unassembled WGS sequence"/>
</dbReference>
<keyword evidence="1" id="KW-0732">Signal</keyword>
<dbReference type="InterPro" id="IPR032532">
    <property type="entry name" value="DUF4955"/>
</dbReference>
<organism evidence="3 4">
    <name type="scientific">Vibrio fortis</name>
    <dbReference type="NCBI Taxonomy" id="212667"/>
    <lineage>
        <taxon>Bacteria</taxon>
        <taxon>Pseudomonadati</taxon>
        <taxon>Pseudomonadota</taxon>
        <taxon>Gammaproteobacteria</taxon>
        <taxon>Vibrionales</taxon>
        <taxon>Vibrionaceae</taxon>
        <taxon>Vibrio</taxon>
    </lineage>
</organism>
<dbReference type="InterPro" id="IPR012334">
    <property type="entry name" value="Pectin_lyas_fold"/>
</dbReference>
<feature type="signal peptide" evidence="1">
    <location>
        <begin position="1"/>
        <end position="20"/>
    </location>
</feature>
<comment type="caution">
    <text evidence="3">The sequence shown here is derived from an EMBL/GenBank/DDBJ whole genome shotgun (WGS) entry which is preliminary data.</text>
</comment>
<gene>
    <name evidence="3" type="ORF">F2Z80_04640</name>
</gene>
<evidence type="ECO:0000313" key="3">
    <source>
        <dbReference type="EMBL" id="KAB0303291.1"/>
    </source>
</evidence>
<dbReference type="RefSeq" id="WP_150894062.1">
    <property type="nucleotide sequence ID" value="NZ_VXDD01000001.1"/>
</dbReference>
<proteinExistence type="predicted"/>
<accession>A0A5N3SBH8</accession>
<sequence>MKKTILASIVALSLSSTVAAQEQNVSKYWINYVDSRAENSDLIDPSRYDKDGFVPPNFSYAGFQRGDNPLPERGSYKEHKVFNVMDFGAVPDDGVSDKKAFQDMAIAVSAYVSQKGNKAIYFIPEGRFIVNSQQDNEAIDKNNIDQVRSEQTINIFGDNIIVKGAGVGKTILAMDSHMFPESPTKKWSTPYLISIGASKDNFESKIETSVEKNTVGDSSFELVVADTTGFEVGDYVEVEGFIKNRQRIEEAISPYKFELNKQGKPLWKMLAASLRKIEKHRIVAVNGNTLTFDVPVAHTINAEDAWHVTKIKPAVNVGLEDITFEGAWDGDFVHHKNALHDSGYSFLRLTRATDSWIRNVELTNFNQGIQVINSFNTTVDSVELNGNPGHIAVSVLYGNHNLVKDVNDAAHTWHAPGLSKYSTHNVNLRTQYSPQMGLDLHGAQSMNNLFDNISGGFEKGHWGAAVKDQPNHLKGLYLWNAENLGKPNKNLYFMASDGKYGKLILPHLIGLHGNALEVQSQFKYMISAKQNKWADYRKFPKRDVPQAHIESNGEQVYPQSLYEAQLKLRRSLEK</sequence>
<evidence type="ECO:0000313" key="4">
    <source>
        <dbReference type="Proteomes" id="UP000326687"/>
    </source>
</evidence>
<dbReference type="EMBL" id="VXDD01000001">
    <property type="protein sequence ID" value="KAB0303291.1"/>
    <property type="molecule type" value="Genomic_DNA"/>
</dbReference>
<feature type="domain" description="DUF4955" evidence="2">
    <location>
        <begin position="413"/>
        <end position="569"/>
    </location>
</feature>
<dbReference type="Pfam" id="PF16315">
    <property type="entry name" value="DUF4955"/>
    <property type="match status" value="1"/>
</dbReference>
<dbReference type="InterPro" id="IPR011050">
    <property type="entry name" value="Pectin_lyase_fold/virulence"/>
</dbReference>
<protein>
    <submittedName>
        <fullName evidence="3">DUF4955 domain-containing protein</fullName>
    </submittedName>
</protein>
<evidence type="ECO:0000259" key="2">
    <source>
        <dbReference type="Pfam" id="PF16315"/>
    </source>
</evidence>
<name>A0A5N3SBH8_9VIBR</name>
<reference evidence="3 4" key="1">
    <citation type="submission" date="2019-09" db="EMBL/GenBank/DDBJ databases">
        <title>Vibrio Fortis S7-72.</title>
        <authorList>
            <person name="Das S.K."/>
        </authorList>
    </citation>
    <scope>NUCLEOTIDE SEQUENCE [LARGE SCALE GENOMIC DNA]</scope>
    <source>
        <strain evidence="3 4">S7-72</strain>
    </source>
</reference>
<feature type="chain" id="PRO_5024453699" evidence="1">
    <location>
        <begin position="21"/>
        <end position="574"/>
    </location>
</feature>
<dbReference type="SUPFAM" id="SSF51126">
    <property type="entry name" value="Pectin lyase-like"/>
    <property type="match status" value="1"/>
</dbReference>
<dbReference type="AlphaFoldDB" id="A0A5N3SBH8"/>